<evidence type="ECO:0000256" key="1">
    <source>
        <dbReference type="ARBA" id="ARBA00010690"/>
    </source>
</evidence>
<dbReference type="PANTHER" id="PTHR30531:SF12">
    <property type="entry name" value="FLAGELLAR BIOSYNTHETIC PROTEIN FLHB"/>
    <property type="match status" value="1"/>
</dbReference>
<dbReference type="Gene3D" id="3.40.1690.10">
    <property type="entry name" value="secretion proteins EscU"/>
    <property type="match status" value="1"/>
</dbReference>
<sequence length="88" mass="9583">MSADEDPRRRLAVALHYDHAGAPRVTAKGRGVLAARILELAAEHGVPVEEDAALAEALSQIELDREIPIELYEAVAAVLRFILMARGR</sequence>
<dbReference type="Proteomes" id="UP000219331">
    <property type="component" value="Unassembled WGS sequence"/>
</dbReference>
<evidence type="ECO:0000313" key="2">
    <source>
        <dbReference type="EMBL" id="SOC27431.1"/>
    </source>
</evidence>
<dbReference type="STRING" id="538381.GCA_001696535_00651"/>
<dbReference type="EMBL" id="OBML01000018">
    <property type="protein sequence ID" value="SOC27431.1"/>
    <property type="molecule type" value="Genomic_DNA"/>
</dbReference>
<proteinExistence type="inferred from homology"/>
<dbReference type="AlphaFoldDB" id="A0A285TU97"/>
<accession>A0A285TU97</accession>
<keyword evidence="3" id="KW-1185">Reference proteome</keyword>
<keyword evidence="2" id="KW-0282">Flagellum</keyword>
<keyword evidence="2" id="KW-0969">Cilium</keyword>
<evidence type="ECO:0000313" key="3">
    <source>
        <dbReference type="Proteomes" id="UP000219331"/>
    </source>
</evidence>
<keyword evidence="2" id="KW-0966">Cell projection</keyword>
<protein>
    <submittedName>
        <fullName evidence="2">Flagellar biosynthesis protein</fullName>
    </submittedName>
</protein>
<dbReference type="InterPro" id="IPR006135">
    <property type="entry name" value="T3SS_substrate_exporter"/>
</dbReference>
<comment type="similarity">
    <text evidence="1">Belongs to the type III secretion exporter family.</text>
</comment>
<dbReference type="PANTHER" id="PTHR30531">
    <property type="entry name" value="FLAGELLAR BIOSYNTHETIC PROTEIN FLHB"/>
    <property type="match status" value="1"/>
</dbReference>
<dbReference type="InterPro" id="IPR029025">
    <property type="entry name" value="T3SS_substrate_exporter_C"/>
</dbReference>
<organism evidence="2 3">
    <name type="scientific">Stappia indica</name>
    <dbReference type="NCBI Taxonomy" id="538381"/>
    <lineage>
        <taxon>Bacteria</taxon>
        <taxon>Pseudomonadati</taxon>
        <taxon>Pseudomonadota</taxon>
        <taxon>Alphaproteobacteria</taxon>
        <taxon>Hyphomicrobiales</taxon>
        <taxon>Stappiaceae</taxon>
        <taxon>Stappia</taxon>
    </lineage>
</organism>
<dbReference type="SUPFAM" id="SSF160544">
    <property type="entry name" value="EscU C-terminal domain-like"/>
    <property type="match status" value="1"/>
</dbReference>
<dbReference type="Pfam" id="PF01312">
    <property type="entry name" value="Bac_export_2"/>
    <property type="match status" value="1"/>
</dbReference>
<dbReference type="RefSeq" id="WP_097176681.1">
    <property type="nucleotide sequence ID" value="NZ_JAJGNR010000001.1"/>
</dbReference>
<dbReference type="GO" id="GO:0009306">
    <property type="term" value="P:protein secretion"/>
    <property type="evidence" value="ECO:0007669"/>
    <property type="project" value="InterPro"/>
</dbReference>
<reference evidence="2 3" key="1">
    <citation type="submission" date="2017-08" db="EMBL/GenBank/DDBJ databases">
        <authorList>
            <person name="de Groot N.N."/>
        </authorList>
    </citation>
    <scope>NUCLEOTIDE SEQUENCE [LARGE SCALE GENOMIC DNA]</scope>
    <source>
        <strain evidence="2 3">USBA 352</strain>
    </source>
</reference>
<gene>
    <name evidence="2" type="ORF">SAMN05421512_11827</name>
</gene>
<dbReference type="GO" id="GO:0005886">
    <property type="term" value="C:plasma membrane"/>
    <property type="evidence" value="ECO:0007669"/>
    <property type="project" value="TreeGrafter"/>
</dbReference>
<name>A0A285TU97_9HYPH</name>
<dbReference type="OrthoDB" id="5244399at2"/>